<feature type="compositionally biased region" description="Gly residues" evidence="1">
    <location>
        <begin position="162"/>
        <end position="173"/>
    </location>
</feature>
<keyword evidence="4" id="KW-1185">Reference proteome</keyword>
<keyword evidence="2" id="KW-0732">Signal</keyword>
<evidence type="ECO:0000256" key="1">
    <source>
        <dbReference type="SAM" id="MobiDB-lite"/>
    </source>
</evidence>
<organism evidence="3 4">
    <name type="scientific">Polysphondylium violaceum</name>
    <dbReference type="NCBI Taxonomy" id="133409"/>
    <lineage>
        <taxon>Eukaryota</taxon>
        <taxon>Amoebozoa</taxon>
        <taxon>Evosea</taxon>
        <taxon>Eumycetozoa</taxon>
        <taxon>Dictyostelia</taxon>
        <taxon>Dictyosteliales</taxon>
        <taxon>Dictyosteliaceae</taxon>
        <taxon>Polysphondylium</taxon>
    </lineage>
</organism>
<evidence type="ECO:0000256" key="2">
    <source>
        <dbReference type="SAM" id="SignalP"/>
    </source>
</evidence>
<proteinExistence type="predicted"/>
<dbReference type="SUPFAM" id="SSF54001">
    <property type="entry name" value="Cysteine proteinases"/>
    <property type="match status" value="1"/>
</dbReference>
<reference evidence="3" key="1">
    <citation type="submission" date="2020-01" db="EMBL/GenBank/DDBJ databases">
        <title>Development of genomics and gene disruption for Polysphondylium violaceum indicates a role for the polyketide synthase stlB in stalk morphogenesis.</title>
        <authorList>
            <person name="Narita B."/>
            <person name="Kawabe Y."/>
            <person name="Kin K."/>
            <person name="Saito T."/>
            <person name="Gibbs R."/>
            <person name="Kuspa A."/>
            <person name="Muzny D."/>
            <person name="Queller D."/>
            <person name="Richards S."/>
            <person name="Strassman J."/>
            <person name="Sucgang R."/>
            <person name="Worley K."/>
            <person name="Schaap P."/>
        </authorList>
    </citation>
    <scope>NUCLEOTIDE SEQUENCE</scope>
    <source>
        <strain evidence="3">QSvi11</strain>
    </source>
</reference>
<feature type="compositionally biased region" description="Low complexity" evidence="1">
    <location>
        <begin position="127"/>
        <end position="161"/>
    </location>
</feature>
<feature type="region of interest" description="Disordered" evidence="1">
    <location>
        <begin position="99"/>
        <end position="184"/>
    </location>
</feature>
<dbReference type="InterPro" id="IPR038765">
    <property type="entry name" value="Papain-like_cys_pep_sf"/>
</dbReference>
<feature type="signal peptide" evidence="2">
    <location>
        <begin position="1"/>
        <end position="20"/>
    </location>
</feature>
<evidence type="ECO:0000313" key="4">
    <source>
        <dbReference type="Proteomes" id="UP000695562"/>
    </source>
</evidence>
<dbReference type="Gene3D" id="3.90.1720.10">
    <property type="entry name" value="endopeptidase domain like (from Nostoc punctiforme)"/>
    <property type="match status" value="1"/>
</dbReference>
<accession>A0A8J4PZ51</accession>
<evidence type="ECO:0008006" key="5">
    <source>
        <dbReference type="Google" id="ProtNLM"/>
    </source>
</evidence>
<sequence>MKTNILILLIIIGITNGAFGSSFKDSLNKHFNLTTQPESLCQYASITAKNYANCQSNECHILDSISLISHSFKKAGLKGISHSVRGLYDPKVMFTATTDSTATSGSGSGSGNSDGDSTTSRHHHSSETSTTDSTSSDFTGNSGTDSGSGTSSTRQSTTIGNSGTGITGTGTGSGSASASSGSGSGADRLIDPFGGGIAITNNYCDPTNIHGCQPGDLFFYCLSGANTCPSHVAMYVGNGIIAECNSSDCTLRKPSIEHCKY</sequence>
<comment type="caution">
    <text evidence="3">The sequence shown here is derived from an EMBL/GenBank/DDBJ whole genome shotgun (WGS) entry which is preliminary data.</text>
</comment>
<feature type="chain" id="PRO_5035267107" description="NlpC/P60 domain-containing protein" evidence="2">
    <location>
        <begin position="21"/>
        <end position="261"/>
    </location>
</feature>
<dbReference type="EMBL" id="AJWJ01000066">
    <property type="protein sequence ID" value="KAF2076300.1"/>
    <property type="molecule type" value="Genomic_DNA"/>
</dbReference>
<dbReference type="Proteomes" id="UP000695562">
    <property type="component" value="Unassembled WGS sequence"/>
</dbReference>
<protein>
    <recommendedName>
        <fullName evidence="5">NlpC/P60 domain-containing protein</fullName>
    </recommendedName>
</protein>
<gene>
    <name evidence="3" type="ORF">CYY_002415</name>
</gene>
<evidence type="ECO:0000313" key="3">
    <source>
        <dbReference type="EMBL" id="KAF2076300.1"/>
    </source>
</evidence>
<name>A0A8J4PZ51_9MYCE</name>
<dbReference type="AlphaFoldDB" id="A0A8J4PZ51"/>